<dbReference type="InterPro" id="IPR025961">
    <property type="entry name" value="Metal_resist"/>
</dbReference>
<reference evidence="2 3" key="1">
    <citation type="submission" date="2019-03" db="EMBL/GenBank/DDBJ databases">
        <title>Genomic Encyclopedia of Type Strains, Phase IV (KMG-IV): sequencing the most valuable type-strain genomes for metagenomic binning, comparative biology and taxonomic classification.</title>
        <authorList>
            <person name="Goeker M."/>
        </authorList>
    </citation>
    <scope>NUCLEOTIDE SEQUENCE [LARGE SCALE GENOMIC DNA]</scope>
    <source>
        <strain evidence="2 3">DSM 100309</strain>
    </source>
</reference>
<comment type="caution">
    <text evidence="2">The sequence shown here is derived from an EMBL/GenBank/DDBJ whole genome shotgun (WGS) entry which is preliminary data.</text>
</comment>
<evidence type="ECO:0000313" key="3">
    <source>
        <dbReference type="Proteomes" id="UP000295367"/>
    </source>
</evidence>
<dbReference type="RefSeq" id="WP_124947779.1">
    <property type="nucleotide sequence ID" value="NZ_BHVT01000073.1"/>
</dbReference>
<dbReference type="Proteomes" id="UP000295367">
    <property type="component" value="Unassembled WGS sequence"/>
</dbReference>
<dbReference type="AlphaFoldDB" id="A0A4R3YCR7"/>
<dbReference type="EMBL" id="SMCO01000001">
    <property type="protein sequence ID" value="TCV90255.1"/>
    <property type="molecule type" value="Genomic_DNA"/>
</dbReference>
<gene>
    <name evidence="2" type="ORF">EDC63_101225</name>
</gene>
<accession>A0A4R3YCR7</accession>
<keyword evidence="3" id="KW-1185">Reference proteome</keyword>
<organism evidence="2 3">
    <name type="scientific">Sulfurirhabdus autotrophica</name>
    <dbReference type="NCBI Taxonomy" id="1706046"/>
    <lineage>
        <taxon>Bacteria</taxon>
        <taxon>Pseudomonadati</taxon>
        <taxon>Pseudomonadota</taxon>
        <taxon>Betaproteobacteria</taxon>
        <taxon>Nitrosomonadales</taxon>
        <taxon>Sulfuricellaceae</taxon>
        <taxon>Sulfurirhabdus</taxon>
    </lineage>
</organism>
<sequence>MKKNRGLLIILWVVLVLISGFLSFGGTGGMGYGTGYGPSAGWGHMGGWGNEEGYRADGRSSWFGMGPGLMGGNYGPGMMSGSGYGWGMRNSNGMMGQYGSGFPVFGAGMGYGMTDSGFAMMPFGLPDLTSEQESKLAQIQSESDERNSSDMKQLWEAQSQLNKLYATTKRDWNAIRAASNAVHDLQRKQLDATIDAQQKIDSLLTDSQRQKMSIVTRGYTQQGVQ</sequence>
<dbReference type="OrthoDB" id="10004331at2"/>
<evidence type="ECO:0000313" key="2">
    <source>
        <dbReference type="EMBL" id="TCV90255.1"/>
    </source>
</evidence>
<proteinExistence type="predicted"/>
<feature type="compositionally biased region" description="Polar residues" evidence="1">
    <location>
        <begin position="131"/>
        <end position="141"/>
    </location>
</feature>
<name>A0A4R3YCR7_9PROT</name>
<dbReference type="Gene3D" id="1.20.120.1490">
    <property type="match status" value="1"/>
</dbReference>
<feature type="region of interest" description="Disordered" evidence="1">
    <location>
        <begin position="131"/>
        <end position="151"/>
    </location>
</feature>
<protein>
    <submittedName>
        <fullName evidence="2">Spy/CpxP family protein refolding chaperone</fullName>
    </submittedName>
</protein>
<evidence type="ECO:0000256" key="1">
    <source>
        <dbReference type="SAM" id="MobiDB-lite"/>
    </source>
</evidence>
<dbReference type="Pfam" id="PF13801">
    <property type="entry name" value="Metal_resist"/>
    <property type="match status" value="1"/>
</dbReference>